<feature type="modified residue" description="4-aspartylphosphate" evidence="2">
    <location>
        <position position="76"/>
    </location>
</feature>
<gene>
    <name evidence="5" type="ORF">Agub_g9214</name>
</gene>
<feature type="domain" description="Response regulatory" evidence="4">
    <location>
        <begin position="25"/>
        <end position="140"/>
    </location>
</feature>
<name>A0AAD3DSZ3_9CHLO</name>
<dbReference type="InterPro" id="IPR001789">
    <property type="entry name" value="Sig_transdc_resp-reg_receiver"/>
</dbReference>
<proteinExistence type="predicted"/>
<evidence type="ECO:0000256" key="3">
    <source>
        <dbReference type="SAM" id="MobiDB-lite"/>
    </source>
</evidence>
<dbReference type="Gene3D" id="3.40.50.2300">
    <property type="match status" value="1"/>
</dbReference>
<feature type="region of interest" description="Disordered" evidence="3">
    <location>
        <begin position="275"/>
        <end position="298"/>
    </location>
</feature>
<dbReference type="GO" id="GO:0009736">
    <property type="term" value="P:cytokinin-activated signaling pathway"/>
    <property type="evidence" value="ECO:0007669"/>
    <property type="project" value="InterPro"/>
</dbReference>
<dbReference type="Proteomes" id="UP001054857">
    <property type="component" value="Unassembled WGS sequence"/>
</dbReference>
<organism evidence="5 6">
    <name type="scientific">Astrephomene gubernaculifera</name>
    <dbReference type="NCBI Taxonomy" id="47775"/>
    <lineage>
        <taxon>Eukaryota</taxon>
        <taxon>Viridiplantae</taxon>
        <taxon>Chlorophyta</taxon>
        <taxon>core chlorophytes</taxon>
        <taxon>Chlorophyceae</taxon>
        <taxon>CS clade</taxon>
        <taxon>Chlamydomonadales</taxon>
        <taxon>Astrephomenaceae</taxon>
        <taxon>Astrephomene</taxon>
    </lineage>
</organism>
<evidence type="ECO:0000256" key="2">
    <source>
        <dbReference type="PROSITE-ProRule" id="PRU00169"/>
    </source>
</evidence>
<dbReference type="Pfam" id="PF00072">
    <property type="entry name" value="Response_reg"/>
    <property type="match status" value="1"/>
</dbReference>
<feature type="region of interest" description="Disordered" evidence="3">
    <location>
        <begin position="170"/>
        <end position="194"/>
    </location>
</feature>
<evidence type="ECO:0000313" key="6">
    <source>
        <dbReference type="Proteomes" id="UP001054857"/>
    </source>
</evidence>
<accession>A0AAD3DSZ3</accession>
<dbReference type="SMART" id="SM00448">
    <property type="entry name" value="REC"/>
    <property type="match status" value="1"/>
</dbReference>
<keyword evidence="6" id="KW-1185">Reference proteome</keyword>
<dbReference type="EMBL" id="BMAR01000018">
    <property type="protein sequence ID" value="GFR47485.1"/>
    <property type="molecule type" value="Genomic_DNA"/>
</dbReference>
<dbReference type="GO" id="GO:0000160">
    <property type="term" value="P:phosphorelay signal transduction system"/>
    <property type="evidence" value="ECO:0007669"/>
    <property type="project" value="UniProtKB-KW"/>
</dbReference>
<reference evidence="5 6" key="1">
    <citation type="journal article" date="2021" name="Sci. Rep.">
        <title>Genome sequencing of the multicellular alga Astrephomene provides insights into convergent evolution of germ-soma differentiation.</title>
        <authorList>
            <person name="Yamashita S."/>
            <person name="Yamamoto K."/>
            <person name="Matsuzaki R."/>
            <person name="Suzuki S."/>
            <person name="Yamaguchi H."/>
            <person name="Hirooka S."/>
            <person name="Minakuchi Y."/>
            <person name="Miyagishima S."/>
            <person name="Kawachi M."/>
            <person name="Toyoda A."/>
            <person name="Nozaki H."/>
        </authorList>
    </citation>
    <scope>NUCLEOTIDE SEQUENCE [LARGE SCALE GENOMIC DNA]</scope>
    <source>
        <strain evidence="5 6">NIES-4017</strain>
    </source>
</reference>
<evidence type="ECO:0000259" key="4">
    <source>
        <dbReference type="PROSITE" id="PS50110"/>
    </source>
</evidence>
<dbReference type="InterPro" id="IPR011006">
    <property type="entry name" value="CheY-like_superfamily"/>
</dbReference>
<keyword evidence="2" id="KW-0597">Phosphoprotein</keyword>
<evidence type="ECO:0000256" key="1">
    <source>
        <dbReference type="ARBA" id="ARBA00023012"/>
    </source>
</evidence>
<dbReference type="PANTHER" id="PTHR43874">
    <property type="entry name" value="TWO-COMPONENT RESPONSE REGULATOR"/>
    <property type="match status" value="1"/>
</dbReference>
<dbReference type="PROSITE" id="PS50110">
    <property type="entry name" value="RESPONSE_REGULATORY"/>
    <property type="match status" value="1"/>
</dbReference>
<dbReference type="InterPro" id="IPR045279">
    <property type="entry name" value="ARR-like"/>
</dbReference>
<feature type="compositionally biased region" description="Gly residues" evidence="3">
    <location>
        <begin position="171"/>
        <end position="187"/>
    </location>
</feature>
<sequence length="547" mass="55563">MSVDLHSLPQLPGLAHRPNFPRDLRVLLVDADYKARQEAEAQLREYHYTVTHCSSSVEAAAHLANGESSCDVVLADVRCLQQKSAEHAAVVQAAKTIPLILMSESGTPNEVMLGIKLGAVDFLEKPLSPLKLKNIWQHFVRRLLSANACGPSHHKKCIAASATASPEISGSHGGGCGSHSHGYGGESGSNASTSEQLPVKLDFDADIETSSFQEAMGCMDALTMQVANHTSTGTMDADCALLGCTAAAPACISPAMQLDTPCCKPRPQPLKYKVGRGSAPGIMNGSGGSSSGSGSGSGSGGLYPKPCIGYPAGRLPPLPAGVPGIEWGLPTNPLQISPKAPPMPPMLPPMCCPCPCPWPGGSLMLSSPPPLFPLMLGSPSPSVASGCCSALPLSSSCLTLSSIADTVVATAPLPPPMRRSDSDPLPAASGCFSSGSAATATATAALGGNVGAAGGMTPPTALSAEGMAFMQPCSVRGLAAADAGDADPACGSGTVSGDMWACGVDPDSSPFQPPVGLPPIGLQLKKSPSLADLISESLRQGVDLSVF</sequence>
<dbReference type="SUPFAM" id="SSF52172">
    <property type="entry name" value="CheY-like"/>
    <property type="match status" value="1"/>
</dbReference>
<dbReference type="AlphaFoldDB" id="A0AAD3DSZ3"/>
<comment type="caution">
    <text evidence="5">The sequence shown here is derived from an EMBL/GenBank/DDBJ whole genome shotgun (WGS) entry which is preliminary data.</text>
</comment>
<keyword evidence="1" id="KW-0902">Two-component regulatory system</keyword>
<protein>
    <recommendedName>
        <fullName evidence="4">Response regulatory domain-containing protein</fullName>
    </recommendedName>
</protein>
<evidence type="ECO:0000313" key="5">
    <source>
        <dbReference type="EMBL" id="GFR47485.1"/>
    </source>
</evidence>
<feature type="compositionally biased region" description="Gly residues" evidence="3">
    <location>
        <begin position="284"/>
        <end position="298"/>
    </location>
</feature>
<dbReference type="PANTHER" id="PTHR43874:SF123">
    <property type="entry name" value="TWO-COMPONENT RESPONSE REGULATOR ARR14"/>
    <property type="match status" value="1"/>
</dbReference>